<dbReference type="KEGG" id="pter:C2L65_34570"/>
<protein>
    <submittedName>
        <fullName evidence="3">Zinc ribbon domain-containing protein</fullName>
    </submittedName>
</protein>
<dbReference type="AlphaFoldDB" id="A0A2I8EZE7"/>
<feature type="domain" description="C2H2-type" evidence="2">
    <location>
        <begin position="6"/>
        <end position="24"/>
    </location>
</feature>
<sequence length="54" mass="6050">MPTYQYRCESCGEKFEHAEHVAEHATAQLKCPKCGSDKVQHAPTPFVAKTSRKS</sequence>
<dbReference type="RefSeq" id="WP_007585164.1">
    <property type="nucleotide sequence ID" value="NZ_AP024957.1"/>
</dbReference>
<keyword evidence="6" id="KW-1185">Reference proteome</keyword>
<dbReference type="InterPro" id="IPR013429">
    <property type="entry name" value="Regulatory_FmdB_Zinc_ribbon"/>
</dbReference>
<reference evidence="3 5" key="1">
    <citation type="submission" date="2018-01" db="EMBL/GenBank/DDBJ databases">
        <title>Species boundaries and ecological features among Paraburkholderia terrae DSMZ17804T, P. hospita DSMZ17164T and P. caribensis DSMZ13236T.</title>
        <authorList>
            <person name="Pratama A.A."/>
        </authorList>
    </citation>
    <scope>NUCLEOTIDE SEQUENCE [LARGE SCALE GENOMIC DNA]</scope>
    <source>
        <strain evidence="3 5">DSM 17804</strain>
    </source>
</reference>
<dbReference type="SMART" id="SM00834">
    <property type="entry name" value="CxxC_CXXC_SSSS"/>
    <property type="match status" value="1"/>
</dbReference>
<dbReference type="GeneID" id="69973512"/>
<keyword evidence="1" id="KW-0479">Metal-binding</keyword>
<proteinExistence type="predicted"/>
<dbReference type="SUPFAM" id="SSF57802">
    <property type="entry name" value="Rubredoxin-like"/>
    <property type="match status" value="1"/>
</dbReference>
<keyword evidence="1" id="KW-0862">Zinc</keyword>
<organism evidence="3 5">
    <name type="scientific">Paraburkholderia terrae</name>
    <dbReference type="NCBI Taxonomy" id="311230"/>
    <lineage>
        <taxon>Bacteria</taxon>
        <taxon>Pseudomonadati</taxon>
        <taxon>Pseudomonadota</taxon>
        <taxon>Betaproteobacteria</taxon>
        <taxon>Burkholderiales</taxon>
        <taxon>Burkholderiaceae</taxon>
        <taxon>Paraburkholderia</taxon>
    </lineage>
</organism>
<evidence type="ECO:0000256" key="1">
    <source>
        <dbReference type="PROSITE-ProRule" id="PRU00042"/>
    </source>
</evidence>
<evidence type="ECO:0000313" key="5">
    <source>
        <dbReference type="Proteomes" id="UP000243502"/>
    </source>
</evidence>
<dbReference type="InterPro" id="IPR013087">
    <property type="entry name" value="Znf_C2H2_type"/>
</dbReference>
<dbReference type="Gene3D" id="2.20.28.30">
    <property type="entry name" value="RNA polymerase ii, chain L"/>
    <property type="match status" value="1"/>
</dbReference>
<reference evidence="4 6" key="2">
    <citation type="journal article" date="2022" name="Front. Microbiol.">
        <title>Identification and characterization of a novel class of self-sufficient cytochrome P450 hydroxylase involved in cyclohexanecarboxylate degradation in Paraburkholderia terrae strain KU-64.</title>
        <authorList>
            <person name="Yamamoto T."/>
            <person name="Hasegawa Y."/>
            <person name="Iwaki H."/>
        </authorList>
    </citation>
    <scope>NUCLEOTIDE SEQUENCE [LARGE SCALE GENOMIC DNA]</scope>
    <source>
        <strain evidence="4 6">KU-64</strain>
    </source>
</reference>
<name>A0A2I8EZE7_9BURK</name>
<dbReference type="EMBL" id="CP026113">
    <property type="protein sequence ID" value="AUT64762.1"/>
    <property type="molecule type" value="Genomic_DNA"/>
</dbReference>
<dbReference type="GO" id="GO:0008270">
    <property type="term" value="F:zinc ion binding"/>
    <property type="evidence" value="ECO:0007669"/>
    <property type="project" value="UniProtKB-KW"/>
</dbReference>
<evidence type="ECO:0000313" key="3">
    <source>
        <dbReference type="EMBL" id="AUT64762.1"/>
    </source>
</evidence>
<evidence type="ECO:0000259" key="2">
    <source>
        <dbReference type="PROSITE" id="PS50157"/>
    </source>
</evidence>
<evidence type="ECO:0000313" key="4">
    <source>
        <dbReference type="EMBL" id="BCZ84250.1"/>
    </source>
</evidence>
<dbReference type="Pfam" id="PF09723">
    <property type="entry name" value="Zn_ribbon_8"/>
    <property type="match status" value="1"/>
</dbReference>
<keyword evidence="1" id="KW-0863">Zinc-finger</keyword>
<gene>
    <name evidence="3" type="ORF">C2L65_34570</name>
    <name evidence="4" type="ORF">PTKU64_79250</name>
</gene>
<dbReference type="EMBL" id="AP024957">
    <property type="protein sequence ID" value="BCZ84250.1"/>
    <property type="molecule type" value="Genomic_DNA"/>
</dbReference>
<dbReference type="Proteomes" id="UP001319874">
    <property type="component" value="Chromosome 3"/>
</dbReference>
<dbReference type="Proteomes" id="UP000243502">
    <property type="component" value="Chromosome 3"/>
</dbReference>
<dbReference type="PROSITE" id="PS50157">
    <property type="entry name" value="ZINC_FINGER_C2H2_2"/>
    <property type="match status" value="1"/>
</dbReference>
<evidence type="ECO:0000313" key="6">
    <source>
        <dbReference type="Proteomes" id="UP001319874"/>
    </source>
</evidence>
<accession>A0A2I8EZE7</accession>
<dbReference type="NCBIfam" id="TIGR02605">
    <property type="entry name" value="CxxC_CxxC_SSSS"/>
    <property type="match status" value="1"/>
</dbReference>